<dbReference type="PANTHER" id="PTHR30627:SF1">
    <property type="entry name" value="PEPTIDOGLYCAN D,D-TRANSPEPTIDASE FTSI"/>
    <property type="match status" value="1"/>
</dbReference>
<gene>
    <name evidence="7" type="ORF">G4Y79_19915</name>
</gene>
<protein>
    <submittedName>
        <fullName evidence="7">Penicillin-binding protein 2</fullName>
    </submittedName>
</protein>
<dbReference type="InterPro" id="IPR005311">
    <property type="entry name" value="PBP_dimer"/>
</dbReference>
<dbReference type="AlphaFoldDB" id="A0A7S8IDV3"/>
<dbReference type="Gene3D" id="3.30.450.330">
    <property type="match status" value="1"/>
</dbReference>
<name>A0A7S8IDV3_9CHLR</name>
<evidence type="ECO:0000259" key="6">
    <source>
        <dbReference type="Pfam" id="PF03717"/>
    </source>
</evidence>
<dbReference type="InterPro" id="IPR012338">
    <property type="entry name" value="Beta-lactam/transpept-like"/>
</dbReference>
<evidence type="ECO:0000256" key="2">
    <source>
        <dbReference type="ARBA" id="ARBA00007171"/>
    </source>
</evidence>
<dbReference type="InterPro" id="IPR050515">
    <property type="entry name" value="Beta-lactam/transpept"/>
</dbReference>
<dbReference type="KEGG" id="pmet:G4Y79_19915"/>
<feature type="transmembrane region" description="Helical" evidence="4">
    <location>
        <begin position="21"/>
        <end position="43"/>
    </location>
</feature>
<comment type="subcellular location">
    <subcellularLocation>
        <location evidence="1">Membrane</location>
    </subcellularLocation>
</comment>
<keyword evidence="3 4" id="KW-0472">Membrane</keyword>
<keyword evidence="8" id="KW-1185">Reference proteome</keyword>
<dbReference type="RefSeq" id="WP_195170001.1">
    <property type="nucleotide sequence ID" value="NZ_CP062983.1"/>
</dbReference>
<organism evidence="7 8">
    <name type="scientific">Phototrophicus methaneseepsis</name>
    <dbReference type="NCBI Taxonomy" id="2710758"/>
    <lineage>
        <taxon>Bacteria</taxon>
        <taxon>Bacillati</taxon>
        <taxon>Chloroflexota</taxon>
        <taxon>Candidatus Thermofontia</taxon>
        <taxon>Phototrophicales</taxon>
        <taxon>Phototrophicaceae</taxon>
        <taxon>Phototrophicus</taxon>
    </lineage>
</organism>
<evidence type="ECO:0000256" key="4">
    <source>
        <dbReference type="SAM" id="Phobius"/>
    </source>
</evidence>
<dbReference type="GO" id="GO:0008658">
    <property type="term" value="F:penicillin binding"/>
    <property type="evidence" value="ECO:0007669"/>
    <property type="project" value="InterPro"/>
</dbReference>
<dbReference type="SUPFAM" id="SSF56519">
    <property type="entry name" value="Penicillin binding protein dimerisation domain"/>
    <property type="match status" value="1"/>
</dbReference>
<dbReference type="Pfam" id="PF00905">
    <property type="entry name" value="Transpeptidase"/>
    <property type="match status" value="1"/>
</dbReference>
<dbReference type="GO" id="GO:0071555">
    <property type="term" value="P:cell wall organization"/>
    <property type="evidence" value="ECO:0007669"/>
    <property type="project" value="TreeGrafter"/>
</dbReference>
<dbReference type="Pfam" id="PF03717">
    <property type="entry name" value="PBP_dimer"/>
    <property type="match status" value="1"/>
</dbReference>
<sequence length="590" mass="64163">MASATPQRPNQLDTIHKRIPIVITFLVLASALLLLAVASFQWLSPEVAREFRARGAANTSFVERIPAERGLIYDRDGEPLAFNQIEYRIGVSPNLVTDPTTVSRELALILGMDEFDIYQKIANSSQSWVPITEEGPVSAEIGQQIIDNETLLLPVTIERVANRFYPQGTLASQIVGFTIDENATGAMGVEAAYNDELAGRAIDETISTVPLYAPETGIEINQRGMDLVLTIDRELQYLVESELQSYLSQYGARSGTIIVMESRTGDILAMASSPTFDPNDPGGQNTDLLRTPAIVDAYEPGSIFKVLTVATAIEFGTVDENWSYNDTGQLNEASITVRNWDERAYGVRNATDVLVNSLNIGVATMALEMGRDAFYQGLRRFGIGELTRVDLAGEVPGQMKEPGDSDWSESDLLTNSFGQGLTVTPLQMVTAVNAIANDGLMMQPRIVSQRISGDTIQNIEPIVLRRVVLADTAHRVRDMMVHVVTDGDPAMAVIPGYSIAGKTGTAQIPNAIGYEPNTSIASFIGFFPADNPRVTVLIRLDRPTTSIWGSMTAAPAFRQLAEKLVLHLGIPEDSVRLDLASQGGQTGTLR</sequence>
<keyword evidence="4" id="KW-0812">Transmembrane</keyword>
<dbReference type="Proteomes" id="UP000594468">
    <property type="component" value="Chromosome"/>
</dbReference>
<accession>A0A7S8IDV3</accession>
<evidence type="ECO:0000256" key="1">
    <source>
        <dbReference type="ARBA" id="ARBA00004370"/>
    </source>
</evidence>
<feature type="domain" description="Penicillin-binding protein dimerisation" evidence="6">
    <location>
        <begin position="65"/>
        <end position="201"/>
    </location>
</feature>
<dbReference type="Gene3D" id="3.40.710.10">
    <property type="entry name" value="DD-peptidase/beta-lactamase superfamily"/>
    <property type="match status" value="1"/>
</dbReference>
<keyword evidence="4" id="KW-1133">Transmembrane helix</keyword>
<dbReference type="InterPro" id="IPR036138">
    <property type="entry name" value="PBP_dimer_sf"/>
</dbReference>
<evidence type="ECO:0000313" key="8">
    <source>
        <dbReference type="Proteomes" id="UP000594468"/>
    </source>
</evidence>
<evidence type="ECO:0000313" key="7">
    <source>
        <dbReference type="EMBL" id="QPC81931.1"/>
    </source>
</evidence>
<dbReference type="SUPFAM" id="SSF56601">
    <property type="entry name" value="beta-lactamase/transpeptidase-like"/>
    <property type="match status" value="1"/>
</dbReference>
<dbReference type="EMBL" id="CP062983">
    <property type="protein sequence ID" value="QPC81931.1"/>
    <property type="molecule type" value="Genomic_DNA"/>
</dbReference>
<evidence type="ECO:0000256" key="3">
    <source>
        <dbReference type="ARBA" id="ARBA00023136"/>
    </source>
</evidence>
<evidence type="ECO:0000259" key="5">
    <source>
        <dbReference type="Pfam" id="PF00905"/>
    </source>
</evidence>
<feature type="domain" description="Penicillin-binding protein transpeptidase" evidence="5">
    <location>
        <begin position="255"/>
        <end position="561"/>
    </location>
</feature>
<dbReference type="Gene3D" id="3.90.1310.10">
    <property type="entry name" value="Penicillin-binding protein 2a (Domain 2)"/>
    <property type="match status" value="1"/>
</dbReference>
<dbReference type="PANTHER" id="PTHR30627">
    <property type="entry name" value="PEPTIDOGLYCAN D,D-TRANSPEPTIDASE"/>
    <property type="match status" value="1"/>
</dbReference>
<dbReference type="GO" id="GO:0005886">
    <property type="term" value="C:plasma membrane"/>
    <property type="evidence" value="ECO:0007669"/>
    <property type="project" value="TreeGrafter"/>
</dbReference>
<comment type="similarity">
    <text evidence="2">Belongs to the transpeptidase family.</text>
</comment>
<reference evidence="7 8" key="1">
    <citation type="submission" date="2020-02" db="EMBL/GenBank/DDBJ databases">
        <authorList>
            <person name="Zheng R.K."/>
            <person name="Sun C.M."/>
        </authorList>
    </citation>
    <scope>NUCLEOTIDE SEQUENCE [LARGE SCALE GENOMIC DNA]</scope>
    <source>
        <strain evidence="8">rifampicinis</strain>
    </source>
</reference>
<dbReference type="InterPro" id="IPR001460">
    <property type="entry name" value="PCN-bd_Tpept"/>
</dbReference>
<proteinExistence type="inferred from homology"/>